<gene>
    <name evidence="2" type="ORF">AOC03_09005</name>
</gene>
<keyword evidence="3" id="KW-1185">Reference proteome</keyword>
<evidence type="ECO:0000256" key="1">
    <source>
        <dbReference type="SAM" id="MobiDB-lite"/>
    </source>
</evidence>
<dbReference type="EMBL" id="CP012678">
    <property type="protein sequence ID" value="ALF60158.1"/>
    <property type="molecule type" value="Genomic_DNA"/>
</dbReference>
<dbReference type="OrthoDB" id="6645966at2"/>
<sequence>MNLSTFQTYLTSKAPLATPPRHYLNGEEEQQLLKWAASLPVQSENEQASQLEQMLTELSVAEIDDELRLRLMSVVMTATERLVAALRKHYIYEIGPLSDSQLEFVEQVKSLYYLNILVFDAVVRRERLALNCRQQQRAPNPSAWKRLIKPTVALPFTLAIAIYQSLLSYQKLLYEKAICYQNPPLYIWSALNQLYYLACQHNIAQMDLTSHVVTRQARSIHQLYCQICLHSLLNVLAMRRPSILLIQRLLPEWSLHISATLEPQTQTRIFIDLKSDCPPEYLTPVTVINPYEEHQDCLFIELEPLAAYFRQRQNELLAVNQKMTEYRLITKILMAITHRYINRQMNIASRYSPKKRGTVITCFNDIHYHVAGKHSLMSMIAAQDLSAEYLPRYDTAPRKDATPPAFEIEMYDCTKTRSTFRTLRLLTAQDIVAQQGVLNSEAQKHKDGSKQSSNVLIPPLTEIFEPITMKEAATVSDSVLTSFLATAPPRLCIMSLFLLCHHQDQEGQEKSAQKQDTQKYSHQADDYQENDKENWSLGMVRWLTIDAEYVEAEAQILGNAPTACALRLDNRDNRSQSFIPALLLAAEDDLQTTSSLLVPSYHFKVNDKVIIRLNGEQKPLRLQQTLLSTEEFTQYEVVRL</sequence>
<feature type="region of interest" description="Disordered" evidence="1">
    <location>
        <begin position="508"/>
        <end position="527"/>
    </location>
</feature>
<evidence type="ECO:0000313" key="3">
    <source>
        <dbReference type="Proteomes" id="UP000059847"/>
    </source>
</evidence>
<name>A0A0M4TDF9_9GAMM</name>
<dbReference type="KEGG" id="pur:AOC03_09005"/>
<organism evidence="2 3">
    <name type="scientific">Psychrobacter urativorans</name>
    <dbReference type="NCBI Taxonomy" id="45610"/>
    <lineage>
        <taxon>Bacteria</taxon>
        <taxon>Pseudomonadati</taxon>
        <taxon>Pseudomonadota</taxon>
        <taxon>Gammaproteobacteria</taxon>
        <taxon>Moraxellales</taxon>
        <taxon>Moraxellaceae</taxon>
        <taxon>Psychrobacter</taxon>
    </lineage>
</organism>
<proteinExistence type="predicted"/>
<dbReference type="AlphaFoldDB" id="A0A0M4TDF9"/>
<accession>A0A0M4TDF9</accession>
<evidence type="ECO:0008006" key="4">
    <source>
        <dbReference type="Google" id="ProtNLM"/>
    </source>
</evidence>
<reference evidence="2 3" key="1">
    <citation type="submission" date="2015-09" db="EMBL/GenBank/DDBJ databases">
        <title>Complete genome of Psychrobacter urativorans R10.10B.</title>
        <authorList>
            <person name="See-Too W.S."/>
            <person name="Chan K.G."/>
        </authorList>
    </citation>
    <scope>NUCLEOTIDE SEQUENCE [LARGE SCALE GENOMIC DNA]</scope>
    <source>
        <strain evidence="2 3">R10.10B</strain>
    </source>
</reference>
<evidence type="ECO:0000313" key="2">
    <source>
        <dbReference type="EMBL" id="ALF60158.1"/>
    </source>
</evidence>
<dbReference type="RefSeq" id="WP_062535259.1">
    <property type="nucleotide sequence ID" value="NZ_CP012678.1"/>
</dbReference>
<dbReference type="STRING" id="45610.AOC03_09005"/>
<dbReference type="Proteomes" id="UP000059847">
    <property type="component" value="Chromosome"/>
</dbReference>
<protein>
    <recommendedName>
        <fullName evidence="4">GTPase</fullName>
    </recommendedName>
</protein>